<evidence type="ECO:0000313" key="1">
    <source>
        <dbReference type="EMBL" id="CAH1195863.1"/>
    </source>
</evidence>
<organism evidence="1 2">
    <name type="scientific">Paenibacillus auburnensis</name>
    <dbReference type="NCBI Taxonomy" id="2905649"/>
    <lineage>
        <taxon>Bacteria</taxon>
        <taxon>Bacillati</taxon>
        <taxon>Bacillota</taxon>
        <taxon>Bacilli</taxon>
        <taxon>Bacillales</taxon>
        <taxon>Paenibacillaceae</taxon>
        <taxon>Paenibacillus</taxon>
    </lineage>
</organism>
<evidence type="ECO:0008006" key="3">
    <source>
        <dbReference type="Google" id="ProtNLM"/>
    </source>
</evidence>
<evidence type="ECO:0000313" key="2">
    <source>
        <dbReference type="Proteomes" id="UP000838324"/>
    </source>
</evidence>
<sequence length="70" mass="7788">MKARELEKLIGQVIEIIYEDKSGKITQRSVEVHGIKGDLLRATCLTTGGPRVFRTGSILAWRRAKARHAG</sequence>
<proteinExistence type="predicted"/>
<dbReference type="Proteomes" id="UP000838324">
    <property type="component" value="Unassembled WGS sequence"/>
</dbReference>
<gene>
    <name evidence="1" type="ORF">PAECIP111892_02117</name>
</gene>
<protein>
    <recommendedName>
        <fullName evidence="3">WYL domain-containing protein</fullName>
    </recommendedName>
</protein>
<name>A0ABM9BXY8_9BACL</name>
<comment type="caution">
    <text evidence="1">The sequence shown here is derived from an EMBL/GenBank/DDBJ whole genome shotgun (WGS) entry which is preliminary data.</text>
</comment>
<keyword evidence="2" id="KW-1185">Reference proteome</keyword>
<dbReference type="RefSeq" id="WP_236332583.1">
    <property type="nucleotide sequence ID" value="NZ_CAKMMG010000001.1"/>
</dbReference>
<accession>A0ABM9BXY8</accession>
<reference evidence="1" key="1">
    <citation type="submission" date="2022-01" db="EMBL/GenBank/DDBJ databases">
        <authorList>
            <person name="Criscuolo A."/>
        </authorList>
    </citation>
    <scope>NUCLEOTIDE SEQUENCE</scope>
    <source>
        <strain evidence="1">CIP111892</strain>
    </source>
</reference>
<dbReference type="EMBL" id="CAKMMG010000001">
    <property type="protein sequence ID" value="CAH1195863.1"/>
    <property type="molecule type" value="Genomic_DNA"/>
</dbReference>